<sequence length="209" mass="23701">FFINASSQQTLDTAFKNIAIANKIGNSLQDALSWLSSQIEEWMLLFDNADDTSINLFPFFPRCTHGNIIITSRNPQLVAYGAMSHSKVGDIDEANAIDLLLLRAAKEKTPETAVKASEIVKELSCLPLAIVQAGAYILKLNCLDQYLYLYKQDHARLLKEHPKQSHDDYEWTVYTTWEISFKQLSKVAGQFLQMCSLLHHYSIPEAIFE</sequence>
<dbReference type="Proteomes" id="UP001218218">
    <property type="component" value="Unassembled WGS sequence"/>
</dbReference>
<dbReference type="PANTHER" id="PTHR35205">
    <property type="entry name" value="NB-ARC AND TPR DOMAIN PROTEIN"/>
    <property type="match status" value="1"/>
</dbReference>
<protein>
    <recommendedName>
        <fullName evidence="3">NB-ARC domain-containing protein</fullName>
    </recommendedName>
</protein>
<organism evidence="1 2">
    <name type="scientific">Mycena albidolilacea</name>
    <dbReference type="NCBI Taxonomy" id="1033008"/>
    <lineage>
        <taxon>Eukaryota</taxon>
        <taxon>Fungi</taxon>
        <taxon>Dikarya</taxon>
        <taxon>Basidiomycota</taxon>
        <taxon>Agaricomycotina</taxon>
        <taxon>Agaricomycetes</taxon>
        <taxon>Agaricomycetidae</taxon>
        <taxon>Agaricales</taxon>
        <taxon>Marasmiineae</taxon>
        <taxon>Mycenaceae</taxon>
        <taxon>Mycena</taxon>
    </lineage>
</organism>
<dbReference type="AlphaFoldDB" id="A0AAD6Z6A5"/>
<proteinExistence type="predicted"/>
<name>A0AAD6Z6A5_9AGAR</name>
<dbReference type="SUPFAM" id="SSF52540">
    <property type="entry name" value="P-loop containing nucleoside triphosphate hydrolases"/>
    <property type="match status" value="1"/>
</dbReference>
<evidence type="ECO:0008006" key="3">
    <source>
        <dbReference type="Google" id="ProtNLM"/>
    </source>
</evidence>
<evidence type="ECO:0000313" key="1">
    <source>
        <dbReference type="EMBL" id="KAJ7309208.1"/>
    </source>
</evidence>
<feature type="non-terminal residue" evidence="1">
    <location>
        <position position="209"/>
    </location>
</feature>
<dbReference type="PANTHER" id="PTHR35205:SF1">
    <property type="entry name" value="ZU5 DOMAIN-CONTAINING PROTEIN"/>
    <property type="match status" value="1"/>
</dbReference>
<reference evidence="1" key="1">
    <citation type="submission" date="2023-03" db="EMBL/GenBank/DDBJ databases">
        <title>Massive genome expansion in bonnet fungi (Mycena s.s.) driven by repeated elements and novel gene families across ecological guilds.</title>
        <authorList>
            <consortium name="Lawrence Berkeley National Laboratory"/>
            <person name="Harder C.B."/>
            <person name="Miyauchi S."/>
            <person name="Viragh M."/>
            <person name="Kuo A."/>
            <person name="Thoen E."/>
            <person name="Andreopoulos B."/>
            <person name="Lu D."/>
            <person name="Skrede I."/>
            <person name="Drula E."/>
            <person name="Henrissat B."/>
            <person name="Morin E."/>
            <person name="Kohler A."/>
            <person name="Barry K."/>
            <person name="LaButti K."/>
            <person name="Morin E."/>
            <person name="Salamov A."/>
            <person name="Lipzen A."/>
            <person name="Mereny Z."/>
            <person name="Hegedus B."/>
            <person name="Baldrian P."/>
            <person name="Stursova M."/>
            <person name="Weitz H."/>
            <person name="Taylor A."/>
            <person name="Grigoriev I.V."/>
            <person name="Nagy L.G."/>
            <person name="Martin F."/>
            <person name="Kauserud H."/>
        </authorList>
    </citation>
    <scope>NUCLEOTIDE SEQUENCE</scope>
    <source>
        <strain evidence="1">CBHHK002</strain>
    </source>
</reference>
<dbReference type="EMBL" id="JARIHO010000083">
    <property type="protein sequence ID" value="KAJ7309208.1"/>
    <property type="molecule type" value="Genomic_DNA"/>
</dbReference>
<dbReference type="Gene3D" id="3.40.50.300">
    <property type="entry name" value="P-loop containing nucleotide triphosphate hydrolases"/>
    <property type="match status" value="1"/>
</dbReference>
<comment type="caution">
    <text evidence="1">The sequence shown here is derived from an EMBL/GenBank/DDBJ whole genome shotgun (WGS) entry which is preliminary data.</text>
</comment>
<keyword evidence="2" id="KW-1185">Reference proteome</keyword>
<accession>A0AAD6Z6A5</accession>
<dbReference type="InterPro" id="IPR027417">
    <property type="entry name" value="P-loop_NTPase"/>
</dbReference>
<evidence type="ECO:0000313" key="2">
    <source>
        <dbReference type="Proteomes" id="UP001218218"/>
    </source>
</evidence>
<gene>
    <name evidence="1" type="ORF">DFH08DRAFT_618454</name>
</gene>
<feature type="non-terminal residue" evidence="1">
    <location>
        <position position="1"/>
    </location>
</feature>